<feature type="transmembrane region" description="Helical" evidence="1">
    <location>
        <begin position="17"/>
        <end position="37"/>
    </location>
</feature>
<gene>
    <name evidence="2" type="ORF">KUV31_00230</name>
</gene>
<dbReference type="Proteomes" id="UP000824927">
    <property type="component" value="Unassembled WGS sequence"/>
</dbReference>
<keyword evidence="1" id="KW-1133">Transmembrane helix</keyword>
<dbReference type="AlphaFoldDB" id="A0A9Q3RYB7"/>
<protein>
    <submittedName>
        <fullName evidence="2">Uncharacterized protein</fullName>
    </submittedName>
</protein>
<comment type="caution">
    <text evidence="2">The sequence shown here is derived from an EMBL/GenBank/DDBJ whole genome shotgun (WGS) entry which is preliminary data.</text>
</comment>
<reference evidence="2" key="1">
    <citation type="submission" date="2021-06" db="EMBL/GenBank/DDBJ databases">
        <title>50 bacteria genomes isolated from Dapeng, Shenzhen, China.</title>
        <authorList>
            <person name="Zheng W."/>
            <person name="Yu S."/>
            <person name="Huang Y."/>
        </authorList>
    </citation>
    <scope>NUCLEOTIDE SEQUENCE</scope>
    <source>
        <strain evidence="2">DP4N28-2</strain>
    </source>
</reference>
<dbReference type="EMBL" id="JAHVKP010000001">
    <property type="protein sequence ID" value="MBY6216764.1"/>
    <property type="molecule type" value="Genomic_DNA"/>
</dbReference>
<evidence type="ECO:0000313" key="3">
    <source>
        <dbReference type="Proteomes" id="UP000824927"/>
    </source>
</evidence>
<name>A0A9Q3RYB7_9SPHN</name>
<evidence type="ECO:0000256" key="1">
    <source>
        <dbReference type="SAM" id="Phobius"/>
    </source>
</evidence>
<proteinExistence type="predicted"/>
<accession>A0A9Q3RYB7</accession>
<keyword evidence="1" id="KW-0812">Transmembrane</keyword>
<sequence>MSALLDATDKSRRTLRVAVIAAALGVAGMFTAAFTFAGEPAEASEPAPQVAAAQR</sequence>
<evidence type="ECO:0000313" key="2">
    <source>
        <dbReference type="EMBL" id="MBY6216764.1"/>
    </source>
</evidence>
<keyword evidence="1" id="KW-0472">Membrane</keyword>
<organism evidence="2 3">
    <name type="scientific">Qipengyuania aquimaris</name>
    <dbReference type="NCBI Taxonomy" id="255984"/>
    <lineage>
        <taxon>Bacteria</taxon>
        <taxon>Pseudomonadati</taxon>
        <taxon>Pseudomonadota</taxon>
        <taxon>Alphaproteobacteria</taxon>
        <taxon>Sphingomonadales</taxon>
        <taxon>Erythrobacteraceae</taxon>
        <taxon>Qipengyuania</taxon>
    </lineage>
</organism>
<dbReference type="RefSeq" id="WP_222404065.1">
    <property type="nucleotide sequence ID" value="NZ_JAHVKP010000001.1"/>
</dbReference>